<organism evidence="6 7">
    <name type="scientific">Theobroma cacao</name>
    <name type="common">Cacao</name>
    <name type="synonym">Cocoa</name>
    <dbReference type="NCBI Taxonomy" id="3641"/>
    <lineage>
        <taxon>Eukaryota</taxon>
        <taxon>Viridiplantae</taxon>
        <taxon>Streptophyta</taxon>
        <taxon>Embryophyta</taxon>
        <taxon>Tracheophyta</taxon>
        <taxon>Spermatophyta</taxon>
        <taxon>Magnoliopsida</taxon>
        <taxon>eudicotyledons</taxon>
        <taxon>Gunneridae</taxon>
        <taxon>Pentapetalae</taxon>
        <taxon>rosids</taxon>
        <taxon>malvids</taxon>
        <taxon>Malvales</taxon>
        <taxon>Malvaceae</taxon>
        <taxon>Byttnerioideae</taxon>
        <taxon>Theobroma</taxon>
    </lineage>
</organism>
<dbReference type="InParanoid" id="A0A061DX90"/>
<evidence type="ECO:0000256" key="3">
    <source>
        <dbReference type="ARBA" id="ARBA00022801"/>
    </source>
</evidence>
<dbReference type="GO" id="GO:0006508">
    <property type="term" value="P:proteolysis"/>
    <property type="evidence" value="ECO:0007669"/>
    <property type="project" value="UniProtKB-KW"/>
</dbReference>
<evidence type="ECO:0000256" key="2">
    <source>
        <dbReference type="ARBA" id="ARBA00022670"/>
    </source>
</evidence>
<evidence type="ECO:0000256" key="4">
    <source>
        <dbReference type="SAM" id="MobiDB-lite"/>
    </source>
</evidence>
<evidence type="ECO:0000259" key="5">
    <source>
        <dbReference type="PROSITE" id="PS50600"/>
    </source>
</evidence>
<accession>A0A061DX90</accession>
<dbReference type="PROSITE" id="PS50600">
    <property type="entry name" value="ULP_PROTEASE"/>
    <property type="match status" value="1"/>
</dbReference>
<keyword evidence="7" id="KW-1185">Reference proteome</keyword>
<dbReference type="Pfam" id="PF02902">
    <property type="entry name" value="Peptidase_C48"/>
    <property type="match status" value="1"/>
</dbReference>
<dbReference type="PANTHER" id="PTHR48449:SF1">
    <property type="entry name" value="DUF1985 DOMAIN-CONTAINING PROTEIN"/>
    <property type="match status" value="1"/>
</dbReference>
<feature type="region of interest" description="Disordered" evidence="4">
    <location>
        <begin position="351"/>
        <end position="371"/>
    </location>
</feature>
<dbReference type="EMBL" id="CM001880">
    <property type="protein sequence ID" value="EOX97305.1"/>
    <property type="molecule type" value="Genomic_DNA"/>
</dbReference>
<evidence type="ECO:0000256" key="1">
    <source>
        <dbReference type="ARBA" id="ARBA00005234"/>
    </source>
</evidence>
<gene>
    <name evidence="6" type="ORF">TCM_006372</name>
</gene>
<reference evidence="6 7" key="1">
    <citation type="journal article" date="2013" name="Genome Biol.">
        <title>The genome sequence of the most widely cultivated cacao type and its use to identify candidate genes regulating pod color.</title>
        <authorList>
            <person name="Motamayor J.C."/>
            <person name="Mockaitis K."/>
            <person name="Schmutz J."/>
            <person name="Haiminen N."/>
            <person name="Iii D.L."/>
            <person name="Cornejo O."/>
            <person name="Findley S.D."/>
            <person name="Zheng P."/>
            <person name="Utro F."/>
            <person name="Royaert S."/>
            <person name="Saski C."/>
            <person name="Jenkins J."/>
            <person name="Podicheti R."/>
            <person name="Zhao M."/>
            <person name="Scheffler B.E."/>
            <person name="Stack J.C."/>
            <person name="Feltus F.A."/>
            <person name="Mustiga G.M."/>
            <person name="Amores F."/>
            <person name="Phillips W."/>
            <person name="Marelli J.P."/>
            <person name="May G.D."/>
            <person name="Shapiro H."/>
            <person name="Ma J."/>
            <person name="Bustamante C.D."/>
            <person name="Schnell R.J."/>
            <person name="Main D."/>
            <person name="Gilbert D."/>
            <person name="Parida L."/>
            <person name="Kuhn D.N."/>
        </authorList>
    </citation>
    <scope>NUCLEOTIDE SEQUENCE [LARGE SCALE GENOMIC DNA]</scope>
    <source>
        <strain evidence="7">cv. Matina 1-6</strain>
    </source>
</reference>
<dbReference type="Gramene" id="EOX97305">
    <property type="protein sequence ID" value="EOX97305"/>
    <property type="gene ID" value="TCM_006372"/>
</dbReference>
<evidence type="ECO:0000313" key="6">
    <source>
        <dbReference type="EMBL" id="EOX97305.1"/>
    </source>
</evidence>
<dbReference type="Proteomes" id="UP000026915">
    <property type="component" value="Chromosome 2"/>
</dbReference>
<dbReference type="InterPro" id="IPR003653">
    <property type="entry name" value="Peptidase_C48_C"/>
</dbReference>
<dbReference type="PANTHER" id="PTHR48449">
    <property type="entry name" value="DUF1985 DOMAIN-CONTAINING PROTEIN"/>
    <property type="match status" value="1"/>
</dbReference>
<dbReference type="Gene3D" id="3.40.395.10">
    <property type="entry name" value="Adenoviral Proteinase, Chain A"/>
    <property type="match status" value="1"/>
</dbReference>
<feature type="region of interest" description="Disordered" evidence="4">
    <location>
        <begin position="209"/>
        <end position="295"/>
    </location>
</feature>
<dbReference type="GO" id="GO:0008234">
    <property type="term" value="F:cysteine-type peptidase activity"/>
    <property type="evidence" value="ECO:0007669"/>
    <property type="project" value="InterPro"/>
</dbReference>
<feature type="compositionally biased region" description="Basic and acidic residues" evidence="4">
    <location>
        <begin position="358"/>
        <end position="371"/>
    </location>
</feature>
<proteinExistence type="inferred from homology"/>
<name>A0A061DX90_THECC</name>
<dbReference type="InterPro" id="IPR038765">
    <property type="entry name" value="Papain-like_cys_pep_sf"/>
</dbReference>
<evidence type="ECO:0000313" key="7">
    <source>
        <dbReference type="Proteomes" id="UP000026915"/>
    </source>
</evidence>
<dbReference type="HOGENOM" id="CLU_022689_0_0_1"/>
<dbReference type="SUPFAM" id="SSF54001">
    <property type="entry name" value="Cysteine proteinases"/>
    <property type="match status" value="1"/>
</dbReference>
<comment type="similarity">
    <text evidence="1">Belongs to the peptidase C48 family.</text>
</comment>
<feature type="domain" description="Ubiquitin-like protease family profile" evidence="5">
    <location>
        <begin position="487"/>
        <end position="690"/>
    </location>
</feature>
<keyword evidence="3" id="KW-0378">Hydrolase</keyword>
<dbReference type="Pfam" id="PF09331">
    <property type="entry name" value="DUF1985"/>
    <property type="match status" value="1"/>
</dbReference>
<dbReference type="AlphaFoldDB" id="A0A061DX90"/>
<protein>
    <recommendedName>
        <fullName evidence="5">Ubiquitin-like protease family profile domain-containing protein</fullName>
    </recommendedName>
</protein>
<dbReference type="InterPro" id="IPR015410">
    <property type="entry name" value="DUF1985"/>
</dbReference>
<sequence length="723" mass="80943">MIRCITKRQSMDHELWFAIGKSKARLSKQEFYLITGLKFGLMPDVFKQPYEVAADGIHARYWNGQDNVKLQALLDTFCGGNFQRLRDSTKMALVLIANNILFCQDYRRRVTPWLLSLVEDIDPWNRDKGNSVTLQHLRICMGDKALKLLGNELWALETLEPTTDEALQEYFVDLDVPLSEGNESLKEKRASGGTKRMRTTAALVDELMDEGDDHGQGSEQSLDHGSAASEPPIDPPQMQSGNDPSFMEARTGPQAPIGSAQPQTANEPTFAKATTGPEAPIGPTPPQTANEPLSRTVNDGAVTTNQLQWIMRKHEKDMLELKVSIQSLSVAMQTIEDRIVGRILDDLKSQGGPSHGAGLEHNDADDGQHHEPGVDIDDDILGADGEHVTHVDDVVEEAVAVDATLQSDNAEIEHLPPVDAFIDAAAGAIVLYRESTPDARARLKMASKYMASPFVDPLVTSRDVRDKIVEDYEAFKKEESRNVGILRDQGADFFITLEDPNEKMTSEHIDACLSLLCKRMTGPKSKLYTTRACMVDTIFFDTIRMLHTEFPIEDARAKMQIPDELQGYVEGERPTYAKKWEDVDFILAPCNVGGHWVVAKIDLVRWTIKVVDSARTLDAKDNGVRAGQMTLLTTMMPFICHQAGYFNNIRRKRRDLTSMPLDIHLSKAKVHRQNDSVSCGMFMIGYIEHILQSEKIRIKQNMIAKMRQQYALKIFSNSCESEP</sequence>
<keyword evidence="2" id="KW-0645">Protease</keyword>